<feature type="domain" description="Retroviral polymerase SH3-like" evidence="4">
    <location>
        <begin position="606"/>
        <end position="668"/>
    </location>
</feature>
<feature type="domain" description="Retrovirus-related Pol polyprotein from transposon TNT 1-94-like beta-barrel" evidence="3">
    <location>
        <begin position="411"/>
        <end position="493"/>
    </location>
</feature>
<dbReference type="InterPro" id="IPR013103">
    <property type="entry name" value="RVT_2"/>
</dbReference>
<gene>
    <name evidence="5" type="ORF">VFPPC_14979</name>
</gene>
<feature type="compositionally biased region" description="Basic and acidic residues" evidence="1">
    <location>
        <begin position="728"/>
        <end position="746"/>
    </location>
</feature>
<evidence type="ECO:0000313" key="6">
    <source>
        <dbReference type="Proteomes" id="UP000078397"/>
    </source>
</evidence>
<reference evidence="5 6" key="1">
    <citation type="journal article" date="2016" name="PLoS Pathog.">
        <title>Biosynthesis of antibiotic leucinostatins in bio-control fungus Purpureocillium lilacinum and their inhibition on phytophthora revealed by genome mining.</title>
        <authorList>
            <person name="Wang G."/>
            <person name="Liu Z."/>
            <person name="Lin R."/>
            <person name="Li E."/>
            <person name="Mao Z."/>
            <person name="Ling J."/>
            <person name="Yang Y."/>
            <person name="Yin W.B."/>
            <person name="Xie B."/>
        </authorList>
    </citation>
    <scope>NUCLEOTIDE SEQUENCE [LARGE SCALE GENOMIC DNA]</scope>
    <source>
        <strain evidence="5">170</strain>
    </source>
</reference>
<feature type="compositionally biased region" description="Acidic residues" evidence="1">
    <location>
        <begin position="307"/>
        <end position="316"/>
    </location>
</feature>
<sequence length="1161" mass="133248">MAPTENSARMILHGPDEWESWSEKFKARAISDNIWKYVNPDTDDELEEEPPLPDVGKYPRRQIIDSNNQGAGRSRRVTEGDQSQTLESSSQHQYFSQSYERPHPTLMARGVQDLLPADRSTYDLEVRIRTQEVRDIKEKQTSISKLRTWVEESISDHLWTTCCNAEDTIRDWYIGLRTSVCADDVQLRSKARDRYHRAIQPLKKIPQDFEAWIKQWREAFAYAQIRDVADVAHSADWLKDVSKAVKDVLPAWGSSFRNGHLAAIRSDTLDYKEVAASLYDEADVQNILKRQPQKVNKGAFGPTFGPETDDGPEESQDQSTDQRKGRKRKAKNEKEKETDSKKRKREDPDNQSHCDNLDTERCYACGSRRHDIKKSRRVGKCSTATCAAFFTGRAPQIAFAITQYPLKNSALLDSASTIHIFNEISRFNNFRAALPGDCVTAGDHLVPIQGYGDVDIRVQGQRGFDILRLRNVALCENFAANLVSLRQLRQHGYWWDNRLGHNCLRASNGKIICTVLDRHDQFVLEHIPWGGVLEIKARAMRIGAGLPNYLWVEIFKAAVYLYNRTPKYILRWESPYSRFFTFLANRDGITNRYYKPDLRHLRVYGCKAFAMTKDAMAKRKRRQKLNPRAWIGYLVGYQSTNIYRIWNPWLGEVISTRDVIFNEDEYFHGDLEQLKDDIRELNREELMNLLREIKEPEQTEETSQEESQGEDDLVFGMDDEWDLSMPHGVDDQTREGNLRPNPEDHPNMRVAPSVTEDPHQVPYALGSGESLPDSINAKLGVTDRIEAMQQTQDLLSLENPNISPQGGTPQRQDANGWETSFPSMLSDTRTKANADVQFQPYPTPSLTDSTPAALMAACFQGTNLNPEMQYQENKVLNRNTNVETWKAAFAAGRHAAPIGMINGKPIDRAKFLRILTQPKSLHRSQLPAAPKSHRDLATHLMGTLFHDAERIHLNSHKEMQSWIEISKSDQSARNQQVLDCMWVYTYKFDKHGRFQKCKARLVVRGDQQAKSIHEDTYASTLAGRSFRILMAIAARFDLELVQYDAVNAFVNAKMDRDIYMKMPPGHRKSERILKLQKALYGLRCSPLLWQKELTRTLEELGFEKVPRDSEENADPAQARRSRPGEPCMDAWVSRPQKGRATTARRNILQPTFTIQFFEIST</sequence>
<feature type="region of interest" description="Disordered" evidence="1">
    <location>
        <begin position="720"/>
        <end position="746"/>
    </location>
</feature>
<dbReference type="InterPro" id="IPR057670">
    <property type="entry name" value="SH3_retrovirus"/>
</dbReference>
<dbReference type="KEGG" id="pchm:VFPPC_14979"/>
<feature type="compositionally biased region" description="Low complexity" evidence="1">
    <location>
        <begin position="88"/>
        <end position="97"/>
    </location>
</feature>
<dbReference type="STRING" id="1380566.A0A179EYD6"/>
<evidence type="ECO:0000259" key="4">
    <source>
        <dbReference type="Pfam" id="PF25597"/>
    </source>
</evidence>
<evidence type="ECO:0000313" key="5">
    <source>
        <dbReference type="EMBL" id="OAQ58188.2"/>
    </source>
</evidence>
<dbReference type="Pfam" id="PF22936">
    <property type="entry name" value="Pol_BBD"/>
    <property type="match status" value="1"/>
</dbReference>
<feature type="compositionally biased region" description="Acidic residues" evidence="1">
    <location>
        <begin position="41"/>
        <end position="51"/>
    </location>
</feature>
<evidence type="ECO:0000256" key="1">
    <source>
        <dbReference type="SAM" id="MobiDB-lite"/>
    </source>
</evidence>
<dbReference type="EMBL" id="LSBJ02000030">
    <property type="protein sequence ID" value="OAQ58188.2"/>
    <property type="molecule type" value="Genomic_DNA"/>
</dbReference>
<name>A0A179EYD6_METCM</name>
<accession>A0A179EYD6</accession>
<keyword evidence="6" id="KW-1185">Reference proteome</keyword>
<evidence type="ECO:0000259" key="2">
    <source>
        <dbReference type="Pfam" id="PF07727"/>
    </source>
</evidence>
<dbReference type="RefSeq" id="XP_022283935.1">
    <property type="nucleotide sequence ID" value="XM_022428944.1"/>
</dbReference>
<dbReference type="AlphaFoldDB" id="A0A179EYD6"/>
<feature type="region of interest" description="Disordered" evidence="1">
    <location>
        <begin position="41"/>
        <end position="97"/>
    </location>
</feature>
<dbReference type="OrthoDB" id="5017987at2759"/>
<comment type="caution">
    <text evidence="5">The sequence shown here is derived from an EMBL/GenBank/DDBJ whole genome shotgun (WGS) entry which is preliminary data.</text>
</comment>
<evidence type="ECO:0000259" key="3">
    <source>
        <dbReference type="Pfam" id="PF22936"/>
    </source>
</evidence>
<dbReference type="Pfam" id="PF25597">
    <property type="entry name" value="SH3_retrovirus"/>
    <property type="match status" value="1"/>
</dbReference>
<feature type="region of interest" description="Disordered" evidence="1">
    <location>
        <begin position="1105"/>
        <end position="1138"/>
    </location>
</feature>
<protein>
    <submittedName>
        <fullName evidence="5">Gag protein</fullName>
    </submittedName>
</protein>
<dbReference type="Pfam" id="PF07727">
    <property type="entry name" value="RVT_2"/>
    <property type="match status" value="1"/>
</dbReference>
<feature type="compositionally biased region" description="Basic and acidic residues" evidence="1">
    <location>
        <begin position="332"/>
        <end position="353"/>
    </location>
</feature>
<proteinExistence type="predicted"/>
<feature type="region of interest" description="Disordered" evidence="1">
    <location>
        <begin position="293"/>
        <end position="353"/>
    </location>
</feature>
<dbReference type="InterPro" id="IPR054722">
    <property type="entry name" value="PolX-like_BBD"/>
</dbReference>
<organism evidence="5 6">
    <name type="scientific">Pochonia chlamydosporia 170</name>
    <dbReference type="NCBI Taxonomy" id="1380566"/>
    <lineage>
        <taxon>Eukaryota</taxon>
        <taxon>Fungi</taxon>
        <taxon>Dikarya</taxon>
        <taxon>Ascomycota</taxon>
        <taxon>Pezizomycotina</taxon>
        <taxon>Sordariomycetes</taxon>
        <taxon>Hypocreomycetidae</taxon>
        <taxon>Hypocreales</taxon>
        <taxon>Clavicipitaceae</taxon>
        <taxon>Pochonia</taxon>
    </lineage>
</organism>
<dbReference type="GeneID" id="28856737"/>
<feature type="domain" description="Reverse transcriptase Ty1/copia-type" evidence="2">
    <location>
        <begin position="973"/>
        <end position="1106"/>
    </location>
</feature>
<dbReference type="Proteomes" id="UP000078397">
    <property type="component" value="Unassembled WGS sequence"/>
</dbReference>